<evidence type="ECO:0000313" key="8">
    <source>
        <dbReference type="EMBL" id="MEK8089082.1"/>
    </source>
</evidence>
<evidence type="ECO:0000256" key="1">
    <source>
        <dbReference type="ARBA" id="ARBA00022490"/>
    </source>
</evidence>
<dbReference type="PANTHER" id="PTHR33692">
    <property type="entry name" value="RIBOSOME MATURATION FACTOR RIMM"/>
    <property type="match status" value="1"/>
</dbReference>
<dbReference type="HAMAP" id="MF_00014">
    <property type="entry name" value="Ribosome_mat_RimM"/>
    <property type="match status" value="1"/>
</dbReference>
<evidence type="ECO:0000256" key="3">
    <source>
        <dbReference type="ARBA" id="ARBA00022552"/>
    </source>
</evidence>
<dbReference type="Proteomes" id="UP001446205">
    <property type="component" value="Unassembled WGS sequence"/>
</dbReference>
<keyword evidence="4 5" id="KW-0143">Chaperone</keyword>
<keyword evidence="9" id="KW-1185">Reference proteome</keyword>
<accession>A0ABU9D893</accession>
<evidence type="ECO:0000313" key="9">
    <source>
        <dbReference type="Proteomes" id="UP001446205"/>
    </source>
</evidence>
<comment type="similarity">
    <text evidence="5">Belongs to the RimM family.</text>
</comment>
<organism evidence="8 9">
    <name type="scientific">Thermithiobacillus plumbiphilus</name>
    <dbReference type="NCBI Taxonomy" id="1729899"/>
    <lineage>
        <taxon>Bacteria</taxon>
        <taxon>Pseudomonadati</taxon>
        <taxon>Pseudomonadota</taxon>
        <taxon>Acidithiobacillia</taxon>
        <taxon>Acidithiobacillales</taxon>
        <taxon>Thermithiobacillaceae</taxon>
        <taxon>Thermithiobacillus</taxon>
    </lineage>
</organism>
<comment type="domain">
    <text evidence="5">The PRC barrel domain binds ribosomal protein uS19.</text>
</comment>
<reference evidence="8 9" key="1">
    <citation type="submission" date="2024-04" db="EMBL/GenBank/DDBJ databases">
        <authorList>
            <person name="Abashina T."/>
            <person name="Shaikin A."/>
        </authorList>
    </citation>
    <scope>NUCLEOTIDE SEQUENCE [LARGE SCALE GENOMIC DNA]</scope>
    <source>
        <strain evidence="8 9">AAFK</strain>
    </source>
</reference>
<dbReference type="SUPFAM" id="SSF50447">
    <property type="entry name" value="Translation proteins"/>
    <property type="match status" value="1"/>
</dbReference>
<dbReference type="PANTHER" id="PTHR33692:SF1">
    <property type="entry name" value="RIBOSOME MATURATION FACTOR RIMM"/>
    <property type="match status" value="1"/>
</dbReference>
<proteinExistence type="inferred from homology"/>
<dbReference type="InterPro" id="IPR011033">
    <property type="entry name" value="PRC_barrel-like_sf"/>
</dbReference>
<dbReference type="Gene3D" id="2.30.30.240">
    <property type="entry name" value="PRC-barrel domain"/>
    <property type="match status" value="1"/>
</dbReference>
<feature type="domain" description="Ribosome maturation factor RimM PRC barrel" evidence="7">
    <location>
        <begin position="105"/>
        <end position="169"/>
    </location>
</feature>
<keyword evidence="2 5" id="KW-0690">Ribosome biogenesis</keyword>
<dbReference type="Gene3D" id="2.40.30.60">
    <property type="entry name" value="RimM"/>
    <property type="match status" value="1"/>
</dbReference>
<name>A0ABU9D893_9PROT</name>
<evidence type="ECO:0000259" key="6">
    <source>
        <dbReference type="Pfam" id="PF01782"/>
    </source>
</evidence>
<evidence type="ECO:0000256" key="2">
    <source>
        <dbReference type="ARBA" id="ARBA00022517"/>
    </source>
</evidence>
<comment type="subcellular location">
    <subcellularLocation>
        <location evidence="5">Cytoplasm</location>
    </subcellularLocation>
</comment>
<dbReference type="Pfam" id="PF24986">
    <property type="entry name" value="PRC_RimM"/>
    <property type="match status" value="1"/>
</dbReference>
<dbReference type="InterPro" id="IPR036976">
    <property type="entry name" value="RimM_N_sf"/>
</dbReference>
<dbReference type="InterPro" id="IPR002676">
    <property type="entry name" value="RimM_N"/>
</dbReference>
<comment type="subunit">
    <text evidence="5">Binds ribosomal protein uS19.</text>
</comment>
<evidence type="ECO:0000256" key="5">
    <source>
        <dbReference type="HAMAP-Rule" id="MF_00014"/>
    </source>
</evidence>
<dbReference type="EMBL" id="JBBPCO010000003">
    <property type="protein sequence ID" value="MEK8089082.1"/>
    <property type="molecule type" value="Genomic_DNA"/>
</dbReference>
<dbReference type="InterPro" id="IPR056792">
    <property type="entry name" value="PRC_RimM"/>
</dbReference>
<comment type="function">
    <text evidence="5">An accessory protein needed during the final step in the assembly of 30S ribosomal subunit, possibly for assembly of the head region. Essential for efficient processing of 16S rRNA. May be needed both before and after RbfA during the maturation of 16S rRNA. It has affinity for free ribosomal 30S subunits but not for 70S ribosomes.</text>
</comment>
<dbReference type="NCBIfam" id="TIGR02273">
    <property type="entry name" value="16S_RimM"/>
    <property type="match status" value="1"/>
</dbReference>
<comment type="caution">
    <text evidence="8">The sequence shown here is derived from an EMBL/GenBank/DDBJ whole genome shotgun (WGS) entry which is preliminary data.</text>
</comment>
<dbReference type="SUPFAM" id="SSF50346">
    <property type="entry name" value="PRC-barrel domain"/>
    <property type="match status" value="1"/>
</dbReference>
<protein>
    <recommendedName>
        <fullName evidence="5">Ribosome maturation factor RimM</fullName>
    </recommendedName>
</protein>
<dbReference type="Pfam" id="PF01782">
    <property type="entry name" value="RimM"/>
    <property type="match status" value="1"/>
</dbReference>
<evidence type="ECO:0000259" key="7">
    <source>
        <dbReference type="Pfam" id="PF24986"/>
    </source>
</evidence>
<sequence>MTTSPEDADWVILGRVEGIFGVAGMVKVFSYTEYRPDILEYPTWWLGQPGNWQPYTVVESREQGKTLVAQLEGVGDREQARALLGQSIAVPREQLPALDDDTYYWSQLVGLQVLDPEGEPLGIVDHLFETGANDVLVVRAGGGEILIPYTAVLEVDLAQKQIRVDWRADY</sequence>
<dbReference type="InterPro" id="IPR011961">
    <property type="entry name" value="RimM"/>
</dbReference>
<dbReference type="RefSeq" id="WP_341370148.1">
    <property type="nucleotide sequence ID" value="NZ_JBBPCO010000003.1"/>
</dbReference>
<keyword evidence="3 5" id="KW-0698">rRNA processing</keyword>
<gene>
    <name evidence="5 8" type="primary">rimM</name>
    <name evidence="8" type="ORF">WOB96_04825</name>
</gene>
<dbReference type="InterPro" id="IPR009000">
    <property type="entry name" value="Transl_B-barrel_sf"/>
</dbReference>
<evidence type="ECO:0000256" key="4">
    <source>
        <dbReference type="ARBA" id="ARBA00023186"/>
    </source>
</evidence>
<feature type="domain" description="RimM N-terminal" evidence="6">
    <location>
        <begin position="13"/>
        <end position="94"/>
    </location>
</feature>
<keyword evidence="1 5" id="KW-0963">Cytoplasm</keyword>